<feature type="transmembrane region" description="Helical" evidence="1">
    <location>
        <begin position="162"/>
        <end position="192"/>
    </location>
</feature>
<evidence type="ECO:0000259" key="2">
    <source>
        <dbReference type="Pfam" id="PF06985"/>
    </source>
</evidence>
<feature type="transmembrane region" description="Helical" evidence="1">
    <location>
        <begin position="61"/>
        <end position="84"/>
    </location>
</feature>
<feature type="transmembrane region" description="Helical" evidence="1">
    <location>
        <begin position="236"/>
        <end position="260"/>
    </location>
</feature>
<evidence type="ECO:0000313" key="3">
    <source>
        <dbReference type="EMBL" id="CAD8469713.1"/>
    </source>
</evidence>
<feature type="transmembrane region" description="Helical" evidence="1">
    <location>
        <begin position="266"/>
        <end position="289"/>
    </location>
</feature>
<feature type="transmembrane region" description="Helical" evidence="1">
    <location>
        <begin position="21"/>
        <end position="41"/>
    </location>
</feature>
<proteinExistence type="predicted"/>
<keyword evidence="1" id="KW-0472">Membrane</keyword>
<gene>
    <name evidence="3" type="ORF">HPHI1048_LOCUS2596</name>
</gene>
<feature type="domain" description="Heterokaryon incompatibility" evidence="2">
    <location>
        <begin position="435"/>
        <end position="524"/>
    </location>
</feature>
<feature type="transmembrane region" description="Helical" evidence="1">
    <location>
        <begin position="350"/>
        <end position="368"/>
    </location>
</feature>
<evidence type="ECO:0000256" key="1">
    <source>
        <dbReference type="SAM" id="Phobius"/>
    </source>
</evidence>
<organism evidence="3">
    <name type="scientific">Hanusia phi</name>
    <dbReference type="NCBI Taxonomy" id="3032"/>
    <lineage>
        <taxon>Eukaryota</taxon>
        <taxon>Cryptophyceae</taxon>
        <taxon>Pyrenomonadales</taxon>
        <taxon>Geminigeraceae</taxon>
        <taxon>Hanusia</taxon>
    </lineage>
</organism>
<dbReference type="Pfam" id="PF06985">
    <property type="entry name" value="HET"/>
    <property type="match status" value="1"/>
</dbReference>
<feature type="transmembrane region" description="Helical" evidence="1">
    <location>
        <begin position="122"/>
        <end position="142"/>
    </location>
</feature>
<protein>
    <recommendedName>
        <fullName evidence="2">Heterokaryon incompatibility domain-containing protein</fullName>
    </recommendedName>
</protein>
<reference evidence="3" key="1">
    <citation type="submission" date="2021-01" db="EMBL/GenBank/DDBJ databases">
        <authorList>
            <person name="Corre E."/>
            <person name="Pelletier E."/>
            <person name="Niang G."/>
            <person name="Scheremetjew M."/>
            <person name="Finn R."/>
            <person name="Kale V."/>
            <person name="Holt S."/>
            <person name="Cochrane G."/>
            <person name="Meng A."/>
            <person name="Brown T."/>
            <person name="Cohen L."/>
        </authorList>
    </citation>
    <scope>NUCLEOTIDE SEQUENCE</scope>
    <source>
        <strain evidence="3">CCMP325</strain>
    </source>
</reference>
<name>A0A7S0HCV8_9CRYP</name>
<sequence>MSSQNIVMDFLNVVILSRSRFILIARGIACFKVLSLAYFVVWSYGSRLCFRHLTGFASLVVNLPFGVCLLLFMVEVVFWMYSLYKRMLTRMFKQSLLDANRNLLALCTPQLCKAQKQRIQGLNTLTDIGILIWLCIVLVMYAEFQSSQSTTCNYQQDYGSGYAGVTSCVICSLQPLVAAYACFLGVSVGIILKTVVLASHGDFTLQSRVLENILMNRSKFKNAIWIWLTCSEVRQLYSATLAGVVFVPALLLILGGYVVVPGSAQGALASILFAISAIILVVDGGVIFLPWRIVSSLFLSGESIVSLDITSMASRPQRKVVASFLWFLSVPWVGGCQLANMGALGGINNFAAILLLICVILTIFLFLVRDHEISVKRLLKRDVIDNYGLILSKDRMVSEFARILEESKNGPAVVEHQVRIPTYLASQDRIDLSAVISYRWSDEMLYRKKNPNANAPRCYKIRLADNEGFDWVVTIVEPMLQAMVKALAKGNQEYVWMDQFSIPQETPGSKDEHEKVKEIYRNALIPRMIGLYSSGGVVIAFNNTGDSRILEQDWYQSRLWCVQEYSFPEKVVFEDISDASGTNLEQEIKNKRNRFNQLWFRLTNVIRSNQVADVLMDNESGKRKILLDWDHTVQNFSQDVLNRVSQIGATEYLDNVKKLSASNRNDILPALAQAWFGIIMTKEETKLRVIVSILRAYFIASNQTSFDVIVNKEDDSGVVPRSGTMLVDRMLTDYPAGLEKGGSQLVKIVCQGVKQELRQGKADLHVFTGKLLSPAGFEDWETTLQCIRDTESVEEGCKKYLLVKMTVRVVQRSQDDTEQETHEFECL</sequence>
<dbReference type="InterPro" id="IPR010730">
    <property type="entry name" value="HET"/>
</dbReference>
<accession>A0A7S0HCV8</accession>
<keyword evidence="1" id="KW-0812">Transmembrane</keyword>
<dbReference type="AlphaFoldDB" id="A0A7S0HCV8"/>
<keyword evidence="1" id="KW-1133">Transmembrane helix</keyword>
<dbReference type="EMBL" id="HBEO01003653">
    <property type="protein sequence ID" value="CAD8469713.1"/>
    <property type="molecule type" value="Transcribed_RNA"/>
</dbReference>